<accession>A0A699SPN8</accession>
<dbReference type="GO" id="GO:0003964">
    <property type="term" value="F:RNA-directed DNA polymerase activity"/>
    <property type="evidence" value="ECO:0007669"/>
    <property type="project" value="UniProtKB-KW"/>
</dbReference>
<proteinExistence type="predicted"/>
<reference evidence="1" key="1">
    <citation type="journal article" date="2019" name="Sci. Rep.">
        <title>Draft genome of Tanacetum cinerariifolium, the natural source of mosquito coil.</title>
        <authorList>
            <person name="Yamashiro T."/>
            <person name="Shiraishi A."/>
            <person name="Satake H."/>
            <person name="Nakayama K."/>
        </authorList>
    </citation>
    <scope>NUCLEOTIDE SEQUENCE</scope>
</reference>
<protein>
    <submittedName>
        <fullName evidence="1">RNA-directed DNA polymerase, eukaryota</fullName>
    </submittedName>
</protein>
<sequence>VVLNNSLQLSHLFYADDAIFIVENSLVTSAANNIGCMTLSLPFSYLDINVGGHMSWIASWDVVINKVLSRLSKWKMKVLSVGGRLTLHKTVLGSTPIYYMSFFKALVQVINKLEGDDRSWSLKLLCP</sequence>
<keyword evidence="1" id="KW-0808">Transferase</keyword>
<comment type="caution">
    <text evidence="1">The sequence shown here is derived from an EMBL/GenBank/DDBJ whole genome shotgun (WGS) entry which is preliminary data.</text>
</comment>
<dbReference type="AlphaFoldDB" id="A0A699SPN8"/>
<dbReference type="PANTHER" id="PTHR33116:SF79">
    <property type="entry name" value="REVERSE TRANSCRIPTASE DOMAIN, ZINC FINGER, CCHC-TYPE-RELATED"/>
    <property type="match status" value="1"/>
</dbReference>
<gene>
    <name evidence="1" type="ORF">Tci_871228</name>
</gene>
<name>A0A699SPN8_TANCI</name>
<feature type="non-terminal residue" evidence="1">
    <location>
        <position position="1"/>
    </location>
</feature>
<dbReference type="EMBL" id="BKCJ011177261">
    <property type="protein sequence ID" value="GFC99258.1"/>
    <property type="molecule type" value="Genomic_DNA"/>
</dbReference>
<keyword evidence="1" id="KW-0548">Nucleotidyltransferase</keyword>
<dbReference type="PANTHER" id="PTHR33116">
    <property type="entry name" value="REVERSE TRANSCRIPTASE ZINC-BINDING DOMAIN-CONTAINING PROTEIN-RELATED-RELATED"/>
    <property type="match status" value="1"/>
</dbReference>
<organism evidence="1">
    <name type="scientific">Tanacetum cinerariifolium</name>
    <name type="common">Dalmatian daisy</name>
    <name type="synonym">Chrysanthemum cinerariifolium</name>
    <dbReference type="NCBI Taxonomy" id="118510"/>
    <lineage>
        <taxon>Eukaryota</taxon>
        <taxon>Viridiplantae</taxon>
        <taxon>Streptophyta</taxon>
        <taxon>Embryophyta</taxon>
        <taxon>Tracheophyta</taxon>
        <taxon>Spermatophyta</taxon>
        <taxon>Magnoliopsida</taxon>
        <taxon>eudicotyledons</taxon>
        <taxon>Gunneridae</taxon>
        <taxon>Pentapetalae</taxon>
        <taxon>asterids</taxon>
        <taxon>campanulids</taxon>
        <taxon>Asterales</taxon>
        <taxon>Asteraceae</taxon>
        <taxon>Asteroideae</taxon>
        <taxon>Anthemideae</taxon>
        <taxon>Anthemidinae</taxon>
        <taxon>Tanacetum</taxon>
    </lineage>
</organism>
<evidence type="ECO:0000313" key="1">
    <source>
        <dbReference type="EMBL" id="GFC99258.1"/>
    </source>
</evidence>
<keyword evidence="1" id="KW-0695">RNA-directed DNA polymerase</keyword>